<keyword evidence="2" id="KW-0732">Signal</keyword>
<feature type="region of interest" description="Disordered" evidence="1">
    <location>
        <begin position="36"/>
        <end position="94"/>
    </location>
</feature>
<name>A0A939HKD7_9MICC</name>
<dbReference type="SUPFAM" id="SSF88713">
    <property type="entry name" value="Glycoside hydrolase/deacetylase"/>
    <property type="match status" value="1"/>
</dbReference>
<comment type="caution">
    <text evidence="4">The sequence shown here is derived from an EMBL/GenBank/DDBJ whole genome shotgun (WGS) entry which is preliminary data.</text>
</comment>
<feature type="chain" id="PRO_5039282678" evidence="2">
    <location>
        <begin position="29"/>
        <end position="329"/>
    </location>
</feature>
<keyword evidence="5" id="KW-1185">Reference proteome</keyword>
<feature type="signal peptide" evidence="2">
    <location>
        <begin position="1"/>
        <end position="28"/>
    </location>
</feature>
<dbReference type="InterPro" id="IPR011330">
    <property type="entry name" value="Glyco_hydro/deAcase_b/a-brl"/>
</dbReference>
<dbReference type="PROSITE" id="PS51257">
    <property type="entry name" value="PROKAR_LIPOPROTEIN"/>
    <property type="match status" value="1"/>
</dbReference>
<evidence type="ECO:0000256" key="2">
    <source>
        <dbReference type="SAM" id="SignalP"/>
    </source>
</evidence>
<dbReference type="InterPro" id="IPR050248">
    <property type="entry name" value="Polysacc_deacetylase_ArnD"/>
</dbReference>
<dbReference type="GO" id="GO:0005975">
    <property type="term" value="P:carbohydrate metabolic process"/>
    <property type="evidence" value="ECO:0007669"/>
    <property type="project" value="InterPro"/>
</dbReference>
<evidence type="ECO:0000313" key="4">
    <source>
        <dbReference type="EMBL" id="MBO1269426.1"/>
    </source>
</evidence>
<proteinExistence type="predicted"/>
<dbReference type="Gene3D" id="3.20.20.370">
    <property type="entry name" value="Glycoside hydrolase/deacetylase"/>
    <property type="match status" value="1"/>
</dbReference>
<dbReference type="Proteomes" id="UP000664164">
    <property type="component" value="Unassembled WGS sequence"/>
</dbReference>
<accession>A0A939HKD7</accession>
<evidence type="ECO:0000259" key="3">
    <source>
        <dbReference type="PROSITE" id="PS51677"/>
    </source>
</evidence>
<sequence>MGEILRPVMTGRRAVLLGMAGLASAALAACVAPDAGRPGGSAAPGAGSTGAVVTGTAGDAVSPHPPVTAEATPTQEPAHAVGQSAAAAPDATRAPVPSKEQIIAEFAGLHPKEWGLHVTGVVNSSASRHAVLTFDACGGPGGTVCDQQLLATLRTLKVPATLFINQRWIEANPGLAAELAAEPLFELANHGSQHRPLSVAGQSAYGIPGTAGVGAAYDEIMGNQQVLEQLTGKTARFFRPGTAFYDEVTAAITRRLGMLPVNFTINGDAGASYPAAAVAAEVGRTGPGDIVISHFNKPGSGTAAGYASALPRLLDSGISFAKLGDALPA</sequence>
<dbReference type="PANTHER" id="PTHR10587:SF134">
    <property type="entry name" value="SECRETED PROTEIN"/>
    <property type="match status" value="1"/>
</dbReference>
<dbReference type="Pfam" id="PF01522">
    <property type="entry name" value="Polysacc_deac_1"/>
    <property type="match status" value="1"/>
</dbReference>
<feature type="compositionally biased region" description="Low complexity" evidence="1">
    <location>
        <begin position="36"/>
        <end position="62"/>
    </location>
</feature>
<reference evidence="4" key="1">
    <citation type="submission" date="2021-03" db="EMBL/GenBank/DDBJ databases">
        <title>A new species, PO-11, isolated from a karst cave deposit.</title>
        <authorList>
            <person name="Zhaoxiaoyong W."/>
        </authorList>
    </citation>
    <scope>NUCLEOTIDE SEQUENCE</scope>
    <source>
        <strain evidence="4">PO-11</strain>
    </source>
</reference>
<protein>
    <submittedName>
        <fullName evidence="4">Polysaccharide deacetylase family protein</fullName>
    </submittedName>
</protein>
<dbReference type="AlphaFoldDB" id="A0A939HKD7"/>
<evidence type="ECO:0000313" key="5">
    <source>
        <dbReference type="Proteomes" id="UP000664164"/>
    </source>
</evidence>
<feature type="compositionally biased region" description="Low complexity" evidence="1">
    <location>
        <begin position="85"/>
        <end position="94"/>
    </location>
</feature>
<dbReference type="PROSITE" id="PS51677">
    <property type="entry name" value="NODB"/>
    <property type="match status" value="1"/>
</dbReference>
<dbReference type="PANTHER" id="PTHR10587">
    <property type="entry name" value="GLYCOSYL TRANSFERASE-RELATED"/>
    <property type="match status" value="1"/>
</dbReference>
<dbReference type="GO" id="GO:0016810">
    <property type="term" value="F:hydrolase activity, acting on carbon-nitrogen (but not peptide) bonds"/>
    <property type="evidence" value="ECO:0007669"/>
    <property type="project" value="InterPro"/>
</dbReference>
<dbReference type="EMBL" id="JAFNLL010000045">
    <property type="protein sequence ID" value="MBO1269426.1"/>
    <property type="molecule type" value="Genomic_DNA"/>
</dbReference>
<organism evidence="4 5">
    <name type="scientific">Arthrobacter cavernae</name>
    <dbReference type="NCBI Taxonomy" id="2817681"/>
    <lineage>
        <taxon>Bacteria</taxon>
        <taxon>Bacillati</taxon>
        <taxon>Actinomycetota</taxon>
        <taxon>Actinomycetes</taxon>
        <taxon>Micrococcales</taxon>
        <taxon>Micrococcaceae</taxon>
        <taxon>Arthrobacter</taxon>
    </lineage>
</organism>
<evidence type="ECO:0000256" key="1">
    <source>
        <dbReference type="SAM" id="MobiDB-lite"/>
    </source>
</evidence>
<feature type="domain" description="NodB homology" evidence="3">
    <location>
        <begin position="128"/>
        <end position="329"/>
    </location>
</feature>
<dbReference type="InterPro" id="IPR002509">
    <property type="entry name" value="NODB_dom"/>
</dbReference>
<gene>
    <name evidence="4" type="ORF">J1902_15870</name>
</gene>